<organism evidence="2 3">
    <name type="scientific">Herbinix luporum</name>
    <dbReference type="NCBI Taxonomy" id="1679721"/>
    <lineage>
        <taxon>Bacteria</taxon>
        <taxon>Bacillati</taxon>
        <taxon>Bacillota</taxon>
        <taxon>Clostridia</taxon>
        <taxon>Lachnospirales</taxon>
        <taxon>Lachnospiraceae</taxon>
        <taxon>Herbinix</taxon>
    </lineage>
</organism>
<feature type="domain" description="Isochorismatase-like" evidence="1">
    <location>
        <begin position="9"/>
        <end position="157"/>
    </location>
</feature>
<dbReference type="OrthoDB" id="9789777at2"/>
<dbReference type="Proteomes" id="UP000196053">
    <property type="component" value="Chromosome I"/>
</dbReference>
<dbReference type="InterPro" id="IPR036380">
    <property type="entry name" value="Isochorismatase-like_sf"/>
</dbReference>
<dbReference type="InterPro" id="IPR000868">
    <property type="entry name" value="Isochorismatase-like_dom"/>
</dbReference>
<dbReference type="CDD" id="cd01012">
    <property type="entry name" value="YcaC_related"/>
    <property type="match status" value="1"/>
</dbReference>
<dbReference type="PANTHER" id="PTHR14119:SF3">
    <property type="entry name" value="ISOCHORISMATASE DOMAIN-CONTAINING PROTEIN 2"/>
    <property type="match status" value="1"/>
</dbReference>
<dbReference type="Gene3D" id="3.40.50.850">
    <property type="entry name" value="Isochorismatase-like"/>
    <property type="match status" value="1"/>
</dbReference>
<sequence length="181" mass="20460">MRILAEDTMALVIDFQEKLMPVMYKNEELLHNTELLIKGLKTLNIPMVVTQQYTKGLGMTVPEITKIFGDDFTYEDKVAFSCMDDETISNKIKEIGKKNIIICGIEAHICVLQTVIDLIEKGFNVILVEDCIGSRKPNDKKIGVRRATMEGAIITTYEALLFELTRIAKGEVFKTISKLIK</sequence>
<dbReference type="RefSeq" id="WP_058258188.1">
    <property type="nucleotide sequence ID" value="NZ_DUPS01000056.1"/>
</dbReference>
<gene>
    <name evidence="2" type="ORF">SD1D_1308</name>
</gene>
<dbReference type="EMBL" id="LN879430">
    <property type="protein sequence ID" value="CUH92854.1"/>
    <property type="molecule type" value="Genomic_DNA"/>
</dbReference>
<dbReference type="SUPFAM" id="SSF52499">
    <property type="entry name" value="Isochorismatase-like hydrolases"/>
    <property type="match status" value="1"/>
</dbReference>
<dbReference type="KEGG" id="hsd:SD1D_1308"/>
<protein>
    <recommendedName>
        <fullName evidence="1">Isochorismatase-like domain-containing protein</fullName>
    </recommendedName>
</protein>
<dbReference type="Pfam" id="PF00857">
    <property type="entry name" value="Isochorismatase"/>
    <property type="match status" value="1"/>
</dbReference>
<proteinExistence type="predicted"/>
<evidence type="ECO:0000313" key="3">
    <source>
        <dbReference type="Proteomes" id="UP000196053"/>
    </source>
</evidence>
<reference evidence="3" key="1">
    <citation type="submission" date="2015-09" db="EMBL/GenBank/DDBJ databases">
        <authorList>
            <person name="Wibberg D."/>
        </authorList>
    </citation>
    <scope>NUCLEOTIDE SEQUENCE [LARGE SCALE GENOMIC DNA]</scope>
    <source>
        <strain evidence="3">SD1D</strain>
    </source>
</reference>
<dbReference type="InterPro" id="IPR050993">
    <property type="entry name" value="Isochorismatase_domain"/>
</dbReference>
<dbReference type="AlphaFoldDB" id="A0A0K8J656"/>
<accession>A0A0K8J656</accession>
<dbReference type="PANTHER" id="PTHR14119">
    <property type="entry name" value="HYDROLASE"/>
    <property type="match status" value="1"/>
</dbReference>
<name>A0A0K8J656_9FIRM</name>
<keyword evidence="3" id="KW-1185">Reference proteome</keyword>
<evidence type="ECO:0000259" key="1">
    <source>
        <dbReference type="Pfam" id="PF00857"/>
    </source>
</evidence>
<evidence type="ECO:0000313" key="2">
    <source>
        <dbReference type="EMBL" id="CUH92854.1"/>
    </source>
</evidence>